<organism evidence="1 2">
    <name type="scientific">Phytophthora lilii</name>
    <dbReference type="NCBI Taxonomy" id="2077276"/>
    <lineage>
        <taxon>Eukaryota</taxon>
        <taxon>Sar</taxon>
        <taxon>Stramenopiles</taxon>
        <taxon>Oomycota</taxon>
        <taxon>Peronosporomycetes</taxon>
        <taxon>Peronosporales</taxon>
        <taxon>Peronosporaceae</taxon>
        <taxon>Phytophthora</taxon>
    </lineage>
</organism>
<name>A0A9W6U8C0_9STRA</name>
<protein>
    <submittedName>
        <fullName evidence="1">Unnamed protein product</fullName>
    </submittedName>
</protein>
<gene>
    <name evidence="1" type="ORF">Plil01_001133800</name>
</gene>
<proteinExistence type="predicted"/>
<dbReference type="Proteomes" id="UP001165083">
    <property type="component" value="Unassembled WGS sequence"/>
</dbReference>
<comment type="caution">
    <text evidence="1">The sequence shown here is derived from an EMBL/GenBank/DDBJ whole genome shotgun (WGS) entry which is preliminary data.</text>
</comment>
<reference evidence="1" key="1">
    <citation type="submission" date="2023-04" db="EMBL/GenBank/DDBJ databases">
        <title>Phytophthora lilii NBRC 32176.</title>
        <authorList>
            <person name="Ichikawa N."/>
            <person name="Sato H."/>
            <person name="Tonouchi N."/>
        </authorList>
    </citation>
    <scope>NUCLEOTIDE SEQUENCE</scope>
    <source>
        <strain evidence="1">NBRC 32176</strain>
    </source>
</reference>
<evidence type="ECO:0000313" key="2">
    <source>
        <dbReference type="Proteomes" id="UP001165083"/>
    </source>
</evidence>
<keyword evidence="2" id="KW-1185">Reference proteome</keyword>
<dbReference type="EMBL" id="BSXW01000648">
    <property type="protein sequence ID" value="GMF27153.1"/>
    <property type="molecule type" value="Genomic_DNA"/>
</dbReference>
<accession>A0A9W6U8C0</accession>
<dbReference type="OrthoDB" id="116699at2759"/>
<dbReference type="AlphaFoldDB" id="A0A9W6U8C0"/>
<sequence length="108" mass="12075">MDKHDSKNDDPLVVVVPAVWFRLMDGGTGKTLPTTYLPLVHMDAVEDLQEVVVTECGLEWIESSVLNVFGNKIAYDSQETMSMVNLLGECGSKYNDLSSWRYQRSGSD</sequence>
<evidence type="ECO:0000313" key="1">
    <source>
        <dbReference type="EMBL" id="GMF27153.1"/>
    </source>
</evidence>